<evidence type="ECO:0000259" key="2">
    <source>
        <dbReference type="PROSITE" id="PS51178"/>
    </source>
</evidence>
<feature type="domain" description="PASTA" evidence="2">
    <location>
        <begin position="41"/>
        <end position="107"/>
    </location>
</feature>
<comment type="caution">
    <text evidence="3">The sequence shown here is derived from an EMBL/GenBank/DDBJ whole genome shotgun (WGS) entry which is preliminary data.</text>
</comment>
<keyword evidence="1" id="KW-0812">Transmembrane</keyword>
<dbReference type="CDD" id="cd06577">
    <property type="entry name" value="PASTA_pknB"/>
    <property type="match status" value="2"/>
</dbReference>
<dbReference type="SMART" id="SM00740">
    <property type="entry name" value="PASTA"/>
    <property type="match status" value="3"/>
</dbReference>
<sequence length="264" mass="28788">MEKFWAYLKTRQFRNTILLVIATVITIVLVAFFSLSSYTRHGEGIPVPKLKGLNVDRAMELLKEQGFNYKIDSVYVPDQAPGAIVEQDPDAGTNVKEGRTIYLTMVTQLAPNVSLPDLLTNESIYREAVATLSNYGLKIGDTTYTSDIARDRVLEMRYNGQVIKPGTKIPKGSKIDLVLGNGEGASEVDIPELTDLDLDAAKFAIRGAKLTIGTITYQGTITDSTNVVVVSQSPMRSDSLSKTSIGTRINLVVSQGQALPNESN</sequence>
<proteinExistence type="predicted"/>
<dbReference type="RefSeq" id="WP_146382007.1">
    <property type="nucleotide sequence ID" value="NZ_VOEJ01000005.1"/>
</dbReference>
<dbReference type="EMBL" id="VOEJ01000005">
    <property type="protein sequence ID" value="TWR28822.1"/>
    <property type="molecule type" value="Genomic_DNA"/>
</dbReference>
<reference evidence="3 4" key="1">
    <citation type="submission" date="2019-07" db="EMBL/GenBank/DDBJ databases">
        <authorList>
            <person name="Kim J."/>
        </authorList>
    </citation>
    <scope>NUCLEOTIDE SEQUENCE [LARGE SCALE GENOMIC DNA]</scope>
    <source>
        <strain evidence="4">dk17</strain>
    </source>
</reference>
<feature type="transmembrane region" description="Helical" evidence="1">
    <location>
        <begin position="16"/>
        <end position="35"/>
    </location>
</feature>
<dbReference type="Proteomes" id="UP000320042">
    <property type="component" value="Unassembled WGS sequence"/>
</dbReference>
<evidence type="ECO:0000313" key="3">
    <source>
        <dbReference type="EMBL" id="TWR28822.1"/>
    </source>
</evidence>
<dbReference type="OrthoDB" id="9803895at2"/>
<accession>A0A563UBS6</accession>
<feature type="domain" description="PASTA" evidence="2">
    <location>
        <begin position="109"/>
        <end position="181"/>
    </location>
</feature>
<evidence type="ECO:0000256" key="1">
    <source>
        <dbReference type="SAM" id="Phobius"/>
    </source>
</evidence>
<dbReference type="AlphaFoldDB" id="A0A563UBS6"/>
<keyword evidence="1" id="KW-0472">Membrane</keyword>
<name>A0A563UBS6_9SPHI</name>
<gene>
    <name evidence="3" type="ORF">FPZ43_11155</name>
</gene>
<dbReference type="Pfam" id="PF03793">
    <property type="entry name" value="PASTA"/>
    <property type="match status" value="2"/>
</dbReference>
<dbReference type="InterPro" id="IPR005543">
    <property type="entry name" value="PASTA_dom"/>
</dbReference>
<evidence type="ECO:0000313" key="4">
    <source>
        <dbReference type="Proteomes" id="UP000320042"/>
    </source>
</evidence>
<protein>
    <submittedName>
        <fullName evidence="3">PASTA domain-containing protein</fullName>
    </submittedName>
</protein>
<keyword evidence="4" id="KW-1185">Reference proteome</keyword>
<dbReference type="PROSITE" id="PS51178">
    <property type="entry name" value="PASTA"/>
    <property type="match status" value="3"/>
</dbReference>
<keyword evidence="1" id="KW-1133">Transmembrane helix</keyword>
<dbReference type="SUPFAM" id="SSF54184">
    <property type="entry name" value="Penicillin-binding protein 2x (pbp-2x), c-terminal domain"/>
    <property type="match status" value="1"/>
</dbReference>
<organism evidence="3 4">
    <name type="scientific">Mucilaginibacter pallidiroseus</name>
    <dbReference type="NCBI Taxonomy" id="2599295"/>
    <lineage>
        <taxon>Bacteria</taxon>
        <taxon>Pseudomonadati</taxon>
        <taxon>Bacteroidota</taxon>
        <taxon>Sphingobacteriia</taxon>
        <taxon>Sphingobacteriales</taxon>
        <taxon>Sphingobacteriaceae</taxon>
        <taxon>Mucilaginibacter</taxon>
    </lineage>
</organism>
<dbReference type="Gene3D" id="3.30.10.20">
    <property type="match status" value="3"/>
</dbReference>
<feature type="domain" description="PASTA" evidence="2">
    <location>
        <begin position="184"/>
        <end position="255"/>
    </location>
</feature>